<dbReference type="EMBL" id="WJXA01000005">
    <property type="protein sequence ID" value="KAF7144054.1"/>
    <property type="molecule type" value="Genomic_DNA"/>
</dbReference>
<evidence type="ECO:0000313" key="3">
    <source>
        <dbReference type="EMBL" id="KAF7144054.1"/>
    </source>
</evidence>
<dbReference type="InterPro" id="IPR008906">
    <property type="entry name" value="HATC_C_dom"/>
</dbReference>
<dbReference type="Gene3D" id="3.10.310.30">
    <property type="match status" value="1"/>
</dbReference>
<feature type="domain" description="HAT C-terminal dimerisation" evidence="1">
    <location>
        <begin position="78"/>
        <end position="134"/>
    </location>
</feature>
<reference evidence="3" key="1">
    <citation type="submission" date="2019-11" db="EMBL/GenBank/DDBJ databases">
        <authorList>
            <person name="Liu Y."/>
            <person name="Hou J."/>
            <person name="Li T.-Q."/>
            <person name="Guan C.-H."/>
            <person name="Wu X."/>
            <person name="Wu H.-Z."/>
            <person name="Ling F."/>
            <person name="Zhang R."/>
            <person name="Shi X.-G."/>
            <person name="Ren J.-P."/>
            <person name="Chen E.-F."/>
            <person name="Sun J.-M."/>
        </authorList>
    </citation>
    <scope>NUCLEOTIDE SEQUENCE</scope>
    <source>
        <strain evidence="3">Adult_tree_wgs_1</strain>
        <tissue evidence="3">Leaves</tissue>
    </source>
</reference>
<gene>
    <name evidence="3" type="ORF">RHSIM_Rhsim05G0096700</name>
</gene>
<dbReference type="Proteomes" id="UP000626092">
    <property type="component" value="Unassembled WGS sequence"/>
</dbReference>
<evidence type="ECO:0000259" key="1">
    <source>
        <dbReference type="Pfam" id="PF05699"/>
    </source>
</evidence>
<dbReference type="OrthoDB" id="746891at2759"/>
<dbReference type="InterPro" id="IPR025525">
    <property type="entry name" value="hAT-like_transposase_RNase-H"/>
</dbReference>
<sequence length="398" mass="44480">MNSTDPFMRRMAGQMMVKFYKYWSENSVILAIAVIFDPRFKFQLVEYSYGKLYGESSSEDFDAFESHSFVSSAQKSQLELYPELASMARDVLSIPISTVASESAFSVGGRVLDKYWSSLKPKIVEALICSRDWLFGGEEIDNVKLDDIIEDIMNLNLDNDQSESVGSLQGYGRALWLMQRTNWECGFLKKLDLEMEPNNEWFQMNKEPWISNLYFSSGIISAFTFTIRLTLLSKCLQLPEISSLDLIGKGNSRMSIHQDAARNLLDKVFIVRLGRGFYGECLGVRADGNSNLADEIAKELSLESAAAGLRLAVGISTYVVGVCRQNCSMVGEFTALVKPIGAVIYMQRNNLKMCLRSTDAGTDTSEVAKAYGGGGSPSSSSFIIRMDEYNQWLSVHQP</sequence>
<protein>
    <recommendedName>
        <fullName evidence="5">HAT C-terminal dimerisation domain-containing protein</fullName>
    </recommendedName>
</protein>
<organism evidence="3 4">
    <name type="scientific">Rhododendron simsii</name>
    <name type="common">Sims's rhododendron</name>
    <dbReference type="NCBI Taxonomy" id="118357"/>
    <lineage>
        <taxon>Eukaryota</taxon>
        <taxon>Viridiplantae</taxon>
        <taxon>Streptophyta</taxon>
        <taxon>Embryophyta</taxon>
        <taxon>Tracheophyta</taxon>
        <taxon>Spermatophyta</taxon>
        <taxon>Magnoliopsida</taxon>
        <taxon>eudicotyledons</taxon>
        <taxon>Gunneridae</taxon>
        <taxon>Pentapetalae</taxon>
        <taxon>asterids</taxon>
        <taxon>Ericales</taxon>
        <taxon>Ericaceae</taxon>
        <taxon>Ericoideae</taxon>
        <taxon>Rhodoreae</taxon>
        <taxon>Rhododendron</taxon>
    </lineage>
</organism>
<dbReference type="PANTHER" id="PTHR46922:SF3">
    <property type="entry name" value="HEAT SHOCK PROTEIN"/>
    <property type="match status" value="1"/>
</dbReference>
<dbReference type="InterPro" id="IPR012337">
    <property type="entry name" value="RNaseH-like_sf"/>
</dbReference>
<comment type="caution">
    <text evidence="3">The sequence shown here is derived from an EMBL/GenBank/DDBJ whole genome shotgun (WGS) entry which is preliminary data.</text>
</comment>
<dbReference type="GO" id="GO:0003677">
    <property type="term" value="F:DNA binding"/>
    <property type="evidence" value="ECO:0007669"/>
    <property type="project" value="InterPro"/>
</dbReference>
<dbReference type="Pfam" id="PF05699">
    <property type="entry name" value="Dimer_Tnp_hAT"/>
    <property type="match status" value="1"/>
</dbReference>
<dbReference type="PANTHER" id="PTHR46922">
    <property type="entry name" value="DHHA1 DOMAIN PROTEIN"/>
    <property type="match status" value="1"/>
</dbReference>
<dbReference type="GO" id="GO:0046983">
    <property type="term" value="F:protein dimerization activity"/>
    <property type="evidence" value="ECO:0007669"/>
    <property type="project" value="InterPro"/>
</dbReference>
<evidence type="ECO:0000259" key="2">
    <source>
        <dbReference type="Pfam" id="PF14372"/>
    </source>
</evidence>
<feature type="domain" description="hAT-like transposase RNase-H fold" evidence="2">
    <location>
        <begin position="2"/>
        <end position="62"/>
    </location>
</feature>
<accession>A0A834LNK3</accession>
<proteinExistence type="predicted"/>
<dbReference type="SUPFAM" id="SSF53098">
    <property type="entry name" value="Ribonuclease H-like"/>
    <property type="match status" value="1"/>
</dbReference>
<evidence type="ECO:0008006" key="5">
    <source>
        <dbReference type="Google" id="ProtNLM"/>
    </source>
</evidence>
<dbReference type="Pfam" id="PF14372">
    <property type="entry name" value="hAT-like_RNase-H"/>
    <property type="match status" value="1"/>
</dbReference>
<keyword evidence="4" id="KW-1185">Reference proteome</keyword>
<name>A0A834LNK3_RHOSS</name>
<evidence type="ECO:0000313" key="4">
    <source>
        <dbReference type="Proteomes" id="UP000626092"/>
    </source>
</evidence>
<dbReference type="AlphaFoldDB" id="A0A834LNK3"/>